<dbReference type="AlphaFoldDB" id="A0A4Q7N1I3"/>
<evidence type="ECO:0000256" key="1">
    <source>
        <dbReference type="ARBA" id="ARBA00023015"/>
    </source>
</evidence>
<gene>
    <name evidence="5" type="ORF">EV199_1337</name>
</gene>
<keyword evidence="3" id="KW-0804">Transcription</keyword>
<dbReference type="SUPFAM" id="SSF46785">
    <property type="entry name" value="Winged helix' DNA-binding domain"/>
    <property type="match status" value="1"/>
</dbReference>
<dbReference type="PROSITE" id="PS00894">
    <property type="entry name" value="HTH_DEOR_1"/>
    <property type="match status" value="1"/>
</dbReference>
<evidence type="ECO:0000259" key="4">
    <source>
        <dbReference type="PROSITE" id="PS51000"/>
    </source>
</evidence>
<reference evidence="5 6" key="1">
    <citation type="submission" date="2019-02" db="EMBL/GenBank/DDBJ databases">
        <title>Genomic Encyclopedia of Type Strains, Phase IV (KMG-IV): sequencing the most valuable type-strain genomes for metagenomic binning, comparative biology and taxonomic classification.</title>
        <authorList>
            <person name="Goeker M."/>
        </authorList>
    </citation>
    <scope>NUCLEOTIDE SEQUENCE [LARGE SCALE GENOMIC DNA]</scope>
    <source>
        <strain evidence="5 6">DSM 18116</strain>
    </source>
</reference>
<dbReference type="OrthoDB" id="9798651at2"/>
<dbReference type="RefSeq" id="WP_130539836.1">
    <property type="nucleotide sequence ID" value="NZ_CP042431.1"/>
</dbReference>
<comment type="caution">
    <text evidence="5">The sequence shown here is derived from an EMBL/GenBank/DDBJ whole genome shotgun (WGS) entry which is preliminary data.</text>
</comment>
<evidence type="ECO:0000313" key="6">
    <source>
        <dbReference type="Proteomes" id="UP000293874"/>
    </source>
</evidence>
<keyword evidence="2" id="KW-0238">DNA-binding</keyword>
<dbReference type="InterPro" id="IPR050313">
    <property type="entry name" value="Carb_Metab_HTH_regulators"/>
</dbReference>
<keyword evidence="1" id="KW-0805">Transcription regulation</keyword>
<dbReference type="PANTHER" id="PTHR30363">
    <property type="entry name" value="HTH-TYPE TRANSCRIPTIONAL REGULATOR SRLR-RELATED"/>
    <property type="match status" value="1"/>
</dbReference>
<dbReference type="Proteomes" id="UP000293874">
    <property type="component" value="Unassembled WGS sequence"/>
</dbReference>
<dbReference type="Gene3D" id="1.10.10.10">
    <property type="entry name" value="Winged helix-like DNA-binding domain superfamily/Winged helix DNA-binding domain"/>
    <property type="match status" value="1"/>
</dbReference>
<dbReference type="PROSITE" id="PS51000">
    <property type="entry name" value="HTH_DEOR_2"/>
    <property type="match status" value="1"/>
</dbReference>
<protein>
    <submittedName>
        <fullName evidence="5">DeoR family transcriptional regulator</fullName>
    </submittedName>
</protein>
<dbReference type="Pfam" id="PF00455">
    <property type="entry name" value="DeoRC"/>
    <property type="match status" value="1"/>
</dbReference>
<dbReference type="InterPro" id="IPR014036">
    <property type="entry name" value="DeoR-like_C"/>
</dbReference>
<dbReference type="PRINTS" id="PR00037">
    <property type="entry name" value="HTHLACR"/>
</dbReference>
<evidence type="ECO:0000256" key="3">
    <source>
        <dbReference type="ARBA" id="ARBA00023163"/>
    </source>
</evidence>
<dbReference type="InterPro" id="IPR036388">
    <property type="entry name" value="WH-like_DNA-bd_sf"/>
</dbReference>
<dbReference type="InterPro" id="IPR036390">
    <property type="entry name" value="WH_DNA-bd_sf"/>
</dbReference>
<dbReference type="SUPFAM" id="SSF100950">
    <property type="entry name" value="NagB/RpiA/CoA transferase-like"/>
    <property type="match status" value="1"/>
</dbReference>
<proteinExistence type="predicted"/>
<dbReference type="Pfam" id="PF08220">
    <property type="entry name" value="HTH_DeoR"/>
    <property type="match status" value="1"/>
</dbReference>
<dbReference type="SMART" id="SM01134">
    <property type="entry name" value="DeoRC"/>
    <property type="match status" value="1"/>
</dbReference>
<accession>A0A4Q7N1I3</accession>
<dbReference type="PANTHER" id="PTHR30363:SF44">
    <property type="entry name" value="AGA OPERON TRANSCRIPTIONAL REPRESSOR-RELATED"/>
    <property type="match status" value="1"/>
</dbReference>
<sequence length="247" mass="27442">MLQEERQNIIINQINLHHKVLTTDLSKLLNVSLDTVRRDLHELEESGRIVKVHGGAVSKSFHIPFQQPRVYAREEKREVAHKALSLFKDGMNILMGGGTIMLELARIIPKNQKGTVFTVSPLVALEVAQRSNIRVILIGGEVSHDAYVCTGPTVISQLSELHVDIAFIGANGLSVKEGLTDHDWDVVQVKKALMKAADKTAVMCISEKLDISQKLVVNPLRAIEALITELSPTDKRLQKYSKSMKVL</sequence>
<dbReference type="Gene3D" id="3.40.50.1360">
    <property type="match status" value="1"/>
</dbReference>
<organism evidence="5 6">
    <name type="scientific">Pseudobacter ginsenosidimutans</name>
    <dbReference type="NCBI Taxonomy" id="661488"/>
    <lineage>
        <taxon>Bacteria</taxon>
        <taxon>Pseudomonadati</taxon>
        <taxon>Bacteroidota</taxon>
        <taxon>Chitinophagia</taxon>
        <taxon>Chitinophagales</taxon>
        <taxon>Chitinophagaceae</taxon>
        <taxon>Pseudobacter</taxon>
    </lineage>
</organism>
<evidence type="ECO:0000313" key="5">
    <source>
        <dbReference type="EMBL" id="RZS75470.1"/>
    </source>
</evidence>
<evidence type="ECO:0000256" key="2">
    <source>
        <dbReference type="ARBA" id="ARBA00023125"/>
    </source>
</evidence>
<dbReference type="InterPro" id="IPR018356">
    <property type="entry name" value="Tscrpt_reg_HTH_DeoR_CS"/>
</dbReference>
<dbReference type="GO" id="GO:0003677">
    <property type="term" value="F:DNA binding"/>
    <property type="evidence" value="ECO:0007669"/>
    <property type="project" value="UniProtKB-KW"/>
</dbReference>
<dbReference type="SMART" id="SM00420">
    <property type="entry name" value="HTH_DEOR"/>
    <property type="match status" value="1"/>
</dbReference>
<dbReference type="EMBL" id="SGXA01000001">
    <property type="protein sequence ID" value="RZS75470.1"/>
    <property type="molecule type" value="Genomic_DNA"/>
</dbReference>
<dbReference type="InterPro" id="IPR037171">
    <property type="entry name" value="NagB/RpiA_transferase-like"/>
</dbReference>
<feature type="domain" description="HTH deoR-type" evidence="4">
    <location>
        <begin position="3"/>
        <end position="58"/>
    </location>
</feature>
<dbReference type="InterPro" id="IPR001034">
    <property type="entry name" value="DeoR_HTH"/>
</dbReference>
<keyword evidence="6" id="KW-1185">Reference proteome</keyword>
<dbReference type="GO" id="GO:0003700">
    <property type="term" value="F:DNA-binding transcription factor activity"/>
    <property type="evidence" value="ECO:0007669"/>
    <property type="project" value="InterPro"/>
</dbReference>
<name>A0A4Q7N1I3_9BACT</name>